<feature type="transmembrane region" description="Helical" evidence="1">
    <location>
        <begin position="16"/>
        <end position="39"/>
    </location>
</feature>
<proteinExistence type="predicted"/>
<reference evidence="2" key="1">
    <citation type="submission" date="2016-06" db="UniProtKB">
        <authorList>
            <consortium name="WormBaseParasite"/>
        </authorList>
    </citation>
    <scope>IDENTIFICATION</scope>
</reference>
<keyword evidence="1" id="KW-0812">Transmembrane</keyword>
<dbReference type="AlphaFoldDB" id="A0A183L3X1"/>
<keyword evidence="1" id="KW-1133">Transmembrane helix</keyword>
<name>A0A183L3X1_9TREM</name>
<accession>A0A183L3X1</accession>
<dbReference type="WBParaSite" id="SCUD_0002203201-mRNA-1">
    <property type="protein sequence ID" value="SCUD_0002203201-mRNA-1"/>
    <property type="gene ID" value="SCUD_0002203201"/>
</dbReference>
<sequence length="74" mass="8391">LISSIKLINFFILSEVRLVSIVFVAPVWSTSVTALWLLLDFFDFFDLPDDFVLVVVFVLCCDSGQQVGQRYVSV</sequence>
<protein>
    <submittedName>
        <fullName evidence="2">Ovule protein</fullName>
    </submittedName>
</protein>
<evidence type="ECO:0000256" key="1">
    <source>
        <dbReference type="SAM" id="Phobius"/>
    </source>
</evidence>
<keyword evidence="1" id="KW-0472">Membrane</keyword>
<organism evidence="2">
    <name type="scientific">Schistosoma curassoni</name>
    <dbReference type="NCBI Taxonomy" id="6186"/>
    <lineage>
        <taxon>Eukaryota</taxon>
        <taxon>Metazoa</taxon>
        <taxon>Spiralia</taxon>
        <taxon>Lophotrochozoa</taxon>
        <taxon>Platyhelminthes</taxon>
        <taxon>Trematoda</taxon>
        <taxon>Digenea</taxon>
        <taxon>Strigeidida</taxon>
        <taxon>Schistosomatoidea</taxon>
        <taxon>Schistosomatidae</taxon>
        <taxon>Schistosoma</taxon>
    </lineage>
</organism>
<evidence type="ECO:0000313" key="2">
    <source>
        <dbReference type="WBParaSite" id="SCUD_0002203201-mRNA-1"/>
    </source>
</evidence>